<dbReference type="Pfam" id="PF13478">
    <property type="entry name" value="XdhC_C"/>
    <property type="match status" value="1"/>
</dbReference>
<accession>A0A1Z4VSW2</accession>
<dbReference type="PANTHER" id="PTHR30388:SF4">
    <property type="entry name" value="MOLYBDENUM COFACTOR INSERTION CHAPERONE PAOD"/>
    <property type="match status" value="1"/>
</dbReference>
<protein>
    <submittedName>
        <fullName evidence="3">Carbon monoxide dehydrogenase accessory protein</fullName>
    </submittedName>
</protein>
<feature type="domain" description="XdhC- CoxI" evidence="1">
    <location>
        <begin position="20"/>
        <end position="73"/>
    </location>
</feature>
<dbReference type="EMBL" id="AP018052">
    <property type="protein sequence ID" value="BAZ94727.1"/>
    <property type="molecule type" value="Genomic_DNA"/>
</dbReference>
<dbReference type="Gene3D" id="3.40.50.720">
    <property type="entry name" value="NAD(P)-binding Rossmann-like Domain"/>
    <property type="match status" value="1"/>
</dbReference>
<organism evidence="3 4">
    <name type="scientific">Thiohalobacter thiocyanaticus</name>
    <dbReference type="NCBI Taxonomy" id="585455"/>
    <lineage>
        <taxon>Bacteria</taxon>
        <taxon>Pseudomonadati</taxon>
        <taxon>Pseudomonadota</taxon>
        <taxon>Gammaproteobacteria</taxon>
        <taxon>Thiohalobacterales</taxon>
        <taxon>Thiohalobacteraceae</taxon>
        <taxon>Thiohalobacter</taxon>
    </lineage>
</organism>
<dbReference type="RefSeq" id="WP_096366792.1">
    <property type="nucleotide sequence ID" value="NZ_AP018052.1"/>
</dbReference>
<dbReference type="KEGG" id="ttc:FOKN1_2353"/>
<dbReference type="AlphaFoldDB" id="A0A1Z4VSW2"/>
<dbReference type="Proteomes" id="UP000218765">
    <property type="component" value="Chromosome"/>
</dbReference>
<dbReference type="InterPro" id="IPR027051">
    <property type="entry name" value="XdhC_Rossmann_dom"/>
</dbReference>
<dbReference type="InterPro" id="IPR052698">
    <property type="entry name" value="MoCofactor_Util/Proc"/>
</dbReference>
<feature type="domain" description="XdhC Rossmann" evidence="2">
    <location>
        <begin position="169"/>
        <end position="310"/>
    </location>
</feature>
<evidence type="ECO:0000259" key="1">
    <source>
        <dbReference type="Pfam" id="PF02625"/>
    </source>
</evidence>
<reference evidence="3 4" key="1">
    <citation type="submission" date="2017-05" db="EMBL/GenBank/DDBJ databases">
        <title>Thiocyanate degradation by Thiohalobacter thiocyanaticus FOKN1.</title>
        <authorList>
            <person name="Oshiki M."/>
            <person name="Fukushima T."/>
            <person name="Kawano S."/>
            <person name="Nakagawa J."/>
        </authorList>
    </citation>
    <scope>NUCLEOTIDE SEQUENCE [LARGE SCALE GENOMIC DNA]</scope>
    <source>
        <strain evidence="3 4">FOKN1</strain>
    </source>
</reference>
<dbReference type="PANTHER" id="PTHR30388">
    <property type="entry name" value="ALDEHYDE OXIDOREDUCTASE MOLYBDENUM COFACTOR ASSEMBLY PROTEIN"/>
    <property type="match status" value="1"/>
</dbReference>
<dbReference type="InterPro" id="IPR003777">
    <property type="entry name" value="XdhC_CoxI"/>
</dbReference>
<dbReference type="Pfam" id="PF02625">
    <property type="entry name" value="XdhC_CoxI"/>
    <property type="match status" value="1"/>
</dbReference>
<evidence type="ECO:0000259" key="2">
    <source>
        <dbReference type="Pfam" id="PF13478"/>
    </source>
</evidence>
<dbReference type="OrthoDB" id="9815497at2"/>
<sequence length="329" mass="35254">MNGSRVCSDDYGLLTTARDWLAAGRQPALVTVLKTWGSSPRPPGSLLVMCRDGSHAGSVSGGCVEEDLLARYRSGELGELPTRIDYGVNREEATRFGLPCGGRLELLVEALTDTAELDALLAAMDGHRLLAREVDPASGRVQLRPAGPEPTFACGESSVIRVFGPAWRMLLIGAGHLSQYVSRLGLMLDFDVIVCDPREEYARDWQVPGTRLVTLMPDDAVAAHTGHSRSIVLALTHDPKLDDMALLDALASDAFYVGAIGSHRNCELRRQRLRDLGVPETQLQRLHAPVGLPIGSHTPPEIAVAILAEITALRNAAAPAAGVHRISAA</sequence>
<gene>
    <name evidence="3" type="ORF">FOKN1_2353</name>
</gene>
<name>A0A1Z4VSW2_9GAMM</name>
<proteinExistence type="predicted"/>
<keyword evidence="4" id="KW-1185">Reference proteome</keyword>
<evidence type="ECO:0000313" key="4">
    <source>
        <dbReference type="Proteomes" id="UP000218765"/>
    </source>
</evidence>
<evidence type="ECO:0000313" key="3">
    <source>
        <dbReference type="EMBL" id="BAZ94727.1"/>
    </source>
</evidence>